<reference evidence="2" key="1">
    <citation type="thesis" date="2020" institute="ProQuest LLC" country="789 East Eisenhower Parkway, Ann Arbor, MI, USA">
        <title>Comparative Genomics and Chromosome Evolution.</title>
        <authorList>
            <person name="Mudd A.B."/>
        </authorList>
    </citation>
    <scope>NUCLEOTIDE SEQUENCE</scope>
    <source>
        <strain evidence="2">237g6f4</strain>
        <tissue evidence="2">Blood</tissue>
    </source>
</reference>
<comment type="caution">
    <text evidence="2">The sequence shown here is derived from an EMBL/GenBank/DDBJ whole genome shotgun (WGS) entry which is preliminary data.</text>
</comment>
<sequence length="79" mass="9274">MTFKWCLHLQCIYVYVTFKWLLNGYGACLAFLQRLHLHFIGGWVVSVYRALGSFLRDICIPFLLCLHHLCEVSFCQDCV</sequence>
<evidence type="ECO:0000256" key="1">
    <source>
        <dbReference type="SAM" id="Phobius"/>
    </source>
</evidence>
<keyword evidence="1" id="KW-1133">Transmembrane helix</keyword>
<name>A0AAV6YSV8_ENGPU</name>
<accession>A0AAV6YSV8</accession>
<proteinExistence type="predicted"/>
<evidence type="ECO:0000313" key="3">
    <source>
        <dbReference type="Proteomes" id="UP000824782"/>
    </source>
</evidence>
<protein>
    <submittedName>
        <fullName evidence="2">Uncharacterized protein</fullName>
    </submittedName>
</protein>
<feature type="transmembrane region" description="Helical" evidence="1">
    <location>
        <begin position="12"/>
        <end position="32"/>
    </location>
</feature>
<gene>
    <name evidence="2" type="ORF">GDO81_023464</name>
</gene>
<evidence type="ECO:0000313" key="2">
    <source>
        <dbReference type="EMBL" id="KAG8537990.1"/>
    </source>
</evidence>
<dbReference type="AlphaFoldDB" id="A0AAV6YSV8"/>
<keyword evidence="1" id="KW-0472">Membrane</keyword>
<keyword evidence="3" id="KW-1185">Reference proteome</keyword>
<organism evidence="2 3">
    <name type="scientific">Engystomops pustulosus</name>
    <name type="common">Tungara frog</name>
    <name type="synonym">Physalaemus pustulosus</name>
    <dbReference type="NCBI Taxonomy" id="76066"/>
    <lineage>
        <taxon>Eukaryota</taxon>
        <taxon>Metazoa</taxon>
        <taxon>Chordata</taxon>
        <taxon>Craniata</taxon>
        <taxon>Vertebrata</taxon>
        <taxon>Euteleostomi</taxon>
        <taxon>Amphibia</taxon>
        <taxon>Batrachia</taxon>
        <taxon>Anura</taxon>
        <taxon>Neobatrachia</taxon>
        <taxon>Hyloidea</taxon>
        <taxon>Leptodactylidae</taxon>
        <taxon>Leiuperinae</taxon>
        <taxon>Engystomops</taxon>
    </lineage>
</organism>
<keyword evidence="1" id="KW-0812">Transmembrane</keyword>
<dbReference type="Proteomes" id="UP000824782">
    <property type="component" value="Unassembled WGS sequence"/>
</dbReference>
<dbReference type="EMBL" id="WNYA01024733">
    <property type="protein sequence ID" value="KAG8537990.1"/>
    <property type="molecule type" value="Genomic_DNA"/>
</dbReference>